<dbReference type="HOGENOM" id="CLU_178581_0_0_11"/>
<organism evidence="1 2">
    <name type="scientific">Kitasatospora cheerisanensis KCTC 2395</name>
    <dbReference type="NCBI Taxonomy" id="1348663"/>
    <lineage>
        <taxon>Bacteria</taxon>
        <taxon>Bacillati</taxon>
        <taxon>Actinomycetota</taxon>
        <taxon>Actinomycetes</taxon>
        <taxon>Kitasatosporales</taxon>
        <taxon>Streptomycetaceae</taxon>
        <taxon>Kitasatospora</taxon>
    </lineage>
</organism>
<dbReference type="Proteomes" id="UP000027178">
    <property type="component" value="Unassembled WGS sequence"/>
</dbReference>
<name>A0A066YKF6_9ACTN</name>
<evidence type="ECO:0000313" key="2">
    <source>
        <dbReference type="Proteomes" id="UP000027178"/>
    </source>
</evidence>
<dbReference type="PATRIC" id="fig|1348663.4.peg.6075"/>
<dbReference type="RefSeq" id="WP_035867987.1">
    <property type="nucleotide sequence ID" value="NZ_KK853997.1"/>
</dbReference>
<comment type="caution">
    <text evidence="1">The sequence shown here is derived from an EMBL/GenBank/DDBJ whole genome shotgun (WGS) entry which is preliminary data.</text>
</comment>
<gene>
    <name evidence="1" type="ORF">KCH_62800</name>
</gene>
<keyword evidence="2" id="KW-1185">Reference proteome</keyword>
<evidence type="ECO:0008006" key="3">
    <source>
        <dbReference type="Google" id="ProtNLM"/>
    </source>
</evidence>
<accession>A0A066YKF6</accession>
<sequence>MAVCVVCQNDYWLSFEIKTITGDTYVFDSFECAMEKLAPRCEQCTVRIVGHGVEVAGRFFCCANCARANSVLGAEVRDAVGAHPS</sequence>
<reference evidence="1 2" key="1">
    <citation type="submission" date="2014-05" db="EMBL/GenBank/DDBJ databases">
        <title>Draft Genome Sequence of Kitasatospora cheerisanensis KCTC 2395.</title>
        <authorList>
            <person name="Nam D.H."/>
        </authorList>
    </citation>
    <scope>NUCLEOTIDE SEQUENCE [LARGE SCALE GENOMIC DNA]</scope>
    <source>
        <strain evidence="1 2">KCTC 2395</strain>
    </source>
</reference>
<dbReference type="AlphaFoldDB" id="A0A066YKF6"/>
<dbReference type="EMBL" id="JNBY01000127">
    <property type="protein sequence ID" value="KDN81963.1"/>
    <property type="molecule type" value="Genomic_DNA"/>
</dbReference>
<protein>
    <recommendedName>
        <fullName evidence="3">Prokaryotic metallothionein</fullName>
    </recommendedName>
</protein>
<dbReference type="eggNOG" id="ENOG5032UDA">
    <property type="taxonomic scope" value="Bacteria"/>
</dbReference>
<dbReference type="OrthoDB" id="163862at2"/>
<proteinExistence type="predicted"/>
<evidence type="ECO:0000313" key="1">
    <source>
        <dbReference type="EMBL" id="KDN81963.1"/>
    </source>
</evidence>